<protein>
    <submittedName>
        <fullName evidence="1">Uncharacterized protein</fullName>
    </submittedName>
</protein>
<evidence type="ECO:0000313" key="2">
    <source>
        <dbReference type="Proteomes" id="UP000297753"/>
    </source>
</evidence>
<keyword evidence="2" id="KW-1185">Reference proteome</keyword>
<name>A0A4Y8W966_9VIBR</name>
<accession>A0A4Y8W966</accession>
<sequence length="898" mass="104161">MLLVFYEKDNIRLNKLSVFSKQLAKDVYSCYQTFMSDKKKWKITENTFATRIRLFMSKFNGLVKLLEHSSLQSLQIYGLAVLKDTTTWRHLEYAAIRTCERAGKEIKNAFLMLARLFNDDIEIQSPSKVDLKGYVTDIAKLYGASDLLLNQYHTFLSHLLESDRSQKSLKDIKRSTHATLAKLIQNDEYREFLAKYGLRAFAVNIELFNAANKIDRYVASHFQLMLSHYDSKTFQQKFIYVKDCYEIDFTDIYRLSPVLFSDIECYSKLIGHTVSAHLKANSIRDKFSGFKRALPILQSNLSIELSKSLVEDGIESLVKKDGLLKQLHDDKDLPNWVFLLFHEICQCVYPDKTPELLSLRDNLLSFPYIDKNRELQCDFTSVKAISECMYDDFVHFLNDRKEDIEQKNYSMVSVYHNYQQVKSLLNKYKATFTQTHLDILRHHGIKGFEVSDGVVQKHLLAELQSSVNYDLFNRLTARTYRSSFAWLMREFDIPFNDVYPIKQTKTAKHNQRLNTDDFYTESQCRELAFYIEMLLRDGNTSLYHKVLLNFGKVILKTGWNISPLLNLECNDIVELESPITNKTEYAVVLQKARAGYRNDTYSFDKSDLKAGTLKSAITDLLSVRDELTKELREQTQHTNFVFIYPRNGDVLKLEYSSVKHLSTVLKNAGCRIPFVAQKIRKGGVNHIYRKVQKNIKQYTDTVKHSFDVFESSYLVIDPDQSRYSLNQATKVMSDYFTGKEISSEIHIITDVSASQHQVVPTGTCTAKANSDEANRYDKEHRKLHQANGDTDSKLCADFLSCIWCKYFRVVVDAEHVWKLLSYKNYILQDMEMSVIDFDDINHQITSINILKQRVDDIIANLCERNNKAVDDGFDLLDKHGIHPDWEFACPSMSLVKGK</sequence>
<gene>
    <name evidence="1" type="ORF">ELS82_22025</name>
</gene>
<dbReference type="RefSeq" id="WP_134837367.1">
    <property type="nucleotide sequence ID" value="NZ_SATR01000064.1"/>
</dbReference>
<reference evidence="1 2" key="1">
    <citation type="submission" date="2019-01" db="EMBL/GenBank/DDBJ databases">
        <title>Vibrio BEI176 sp. nov, a marine bacterium isolated from China: eastern marignal seas.</title>
        <authorList>
            <person name="Li B."/>
        </authorList>
    </citation>
    <scope>NUCLEOTIDE SEQUENCE [LARGE SCALE GENOMIC DNA]</scope>
    <source>
        <strain evidence="1 2">BEI176</strain>
    </source>
</reference>
<comment type="caution">
    <text evidence="1">The sequence shown here is derived from an EMBL/GenBank/DDBJ whole genome shotgun (WGS) entry which is preliminary data.</text>
</comment>
<organism evidence="1 2">
    <name type="scientific">Vibrio ouci</name>
    <dbReference type="NCBI Taxonomy" id="2499078"/>
    <lineage>
        <taxon>Bacteria</taxon>
        <taxon>Pseudomonadati</taxon>
        <taxon>Pseudomonadota</taxon>
        <taxon>Gammaproteobacteria</taxon>
        <taxon>Vibrionales</taxon>
        <taxon>Vibrionaceae</taxon>
        <taxon>Vibrio</taxon>
    </lineage>
</organism>
<evidence type="ECO:0000313" key="1">
    <source>
        <dbReference type="EMBL" id="TFH89482.1"/>
    </source>
</evidence>
<dbReference type="Proteomes" id="UP000297753">
    <property type="component" value="Unassembled WGS sequence"/>
</dbReference>
<dbReference type="AlphaFoldDB" id="A0A4Y8W966"/>
<proteinExistence type="predicted"/>
<dbReference type="EMBL" id="SATR01000064">
    <property type="protein sequence ID" value="TFH89482.1"/>
    <property type="molecule type" value="Genomic_DNA"/>
</dbReference>
<dbReference type="OrthoDB" id="5824039at2"/>